<evidence type="ECO:0000256" key="1">
    <source>
        <dbReference type="SAM" id="MobiDB-lite"/>
    </source>
</evidence>
<feature type="non-terminal residue" evidence="2">
    <location>
        <position position="1"/>
    </location>
</feature>
<reference evidence="2" key="1">
    <citation type="journal article" date="2015" name="Nature">
        <title>Complex archaea that bridge the gap between prokaryotes and eukaryotes.</title>
        <authorList>
            <person name="Spang A."/>
            <person name="Saw J.H."/>
            <person name="Jorgensen S.L."/>
            <person name="Zaremba-Niedzwiedzka K."/>
            <person name="Martijn J."/>
            <person name="Lind A.E."/>
            <person name="van Eijk R."/>
            <person name="Schleper C."/>
            <person name="Guy L."/>
            <person name="Ettema T.J."/>
        </authorList>
    </citation>
    <scope>NUCLEOTIDE SEQUENCE</scope>
</reference>
<dbReference type="EMBL" id="LAZR01063595">
    <property type="protein sequence ID" value="KKK59209.1"/>
    <property type="molecule type" value="Genomic_DNA"/>
</dbReference>
<gene>
    <name evidence="2" type="ORF">LCGC14_3036690</name>
</gene>
<evidence type="ECO:0000313" key="2">
    <source>
        <dbReference type="EMBL" id="KKK59209.1"/>
    </source>
</evidence>
<sequence>RTTQMDAHASLTATSIHASLIVTDTAVKGRALVVQGDGTADWALTDAHAALTTTSLTSALITTGSAAHGLSLVVQGDGTADWSAATMDKVSIAFIVNGGTSVITPGVKGFLEVPFDCNIDQATVLANQSGDLVVDVWKDTFANFPPTNADTITGGSEPTISSAQSSQDSTLSGWTTGILAGDIVGFNVDSILNVHRATISLRCAR</sequence>
<name>A0A0F8YYS9_9ZZZZ</name>
<feature type="region of interest" description="Disordered" evidence="1">
    <location>
        <begin position="148"/>
        <end position="168"/>
    </location>
</feature>
<accession>A0A0F8YYS9</accession>
<comment type="caution">
    <text evidence="2">The sequence shown here is derived from an EMBL/GenBank/DDBJ whole genome shotgun (WGS) entry which is preliminary data.</text>
</comment>
<protein>
    <submittedName>
        <fullName evidence="2">Uncharacterized protein</fullName>
    </submittedName>
</protein>
<feature type="compositionally biased region" description="Polar residues" evidence="1">
    <location>
        <begin position="148"/>
        <end position="160"/>
    </location>
</feature>
<organism evidence="2">
    <name type="scientific">marine sediment metagenome</name>
    <dbReference type="NCBI Taxonomy" id="412755"/>
    <lineage>
        <taxon>unclassified sequences</taxon>
        <taxon>metagenomes</taxon>
        <taxon>ecological metagenomes</taxon>
    </lineage>
</organism>
<proteinExistence type="predicted"/>
<dbReference type="AlphaFoldDB" id="A0A0F8YYS9"/>